<dbReference type="InterPro" id="IPR000719">
    <property type="entry name" value="Prot_kinase_dom"/>
</dbReference>
<dbReference type="Proteomes" id="UP001328107">
    <property type="component" value="Unassembled WGS sequence"/>
</dbReference>
<evidence type="ECO:0000259" key="1">
    <source>
        <dbReference type="PROSITE" id="PS50011"/>
    </source>
</evidence>
<feature type="non-terminal residue" evidence="2">
    <location>
        <position position="1"/>
    </location>
</feature>
<dbReference type="PRINTS" id="PR00109">
    <property type="entry name" value="TYRKINASE"/>
</dbReference>
<accession>A0AAN4ZHW5</accession>
<gene>
    <name evidence="2" type="ORF">PMAYCL1PPCAC_11738</name>
</gene>
<name>A0AAN4ZHW5_9BILA</name>
<reference evidence="3" key="1">
    <citation type="submission" date="2022-10" db="EMBL/GenBank/DDBJ databases">
        <title>Genome assembly of Pristionchus species.</title>
        <authorList>
            <person name="Yoshida K."/>
            <person name="Sommer R.J."/>
        </authorList>
    </citation>
    <scope>NUCLEOTIDE SEQUENCE [LARGE SCALE GENOMIC DNA]</scope>
    <source>
        <strain evidence="3">RS5460</strain>
    </source>
</reference>
<dbReference type="InterPro" id="IPR001245">
    <property type="entry name" value="Ser-Thr/Tyr_kinase_cat_dom"/>
</dbReference>
<sequence length="135" mass="15571">QISDFGLSLMGKLHKEKKMARMPVRWMSPESLKDGTYTSKSDVWSYGCLMHEVFGRGLLPYHEILDAKAVRRAVRHGTAKLTAPPDTPPVDRNIMQSCWMEKIDDRPSFKDLYVQYKRDGGKSLLNKVRRVFVDL</sequence>
<keyword evidence="3" id="KW-1185">Reference proteome</keyword>
<protein>
    <recommendedName>
        <fullName evidence="1">Protein kinase domain-containing protein</fullName>
    </recommendedName>
</protein>
<comment type="caution">
    <text evidence="2">The sequence shown here is derived from an EMBL/GenBank/DDBJ whole genome shotgun (WGS) entry which is preliminary data.</text>
</comment>
<dbReference type="AlphaFoldDB" id="A0AAN4ZHW5"/>
<evidence type="ECO:0000313" key="2">
    <source>
        <dbReference type="EMBL" id="GMR41543.1"/>
    </source>
</evidence>
<dbReference type="GO" id="GO:0005886">
    <property type="term" value="C:plasma membrane"/>
    <property type="evidence" value="ECO:0007669"/>
    <property type="project" value="TreeGrafter"/>
</dbReference>
<dbReference type="GO" id="GO:0043235">
    <property type="term" value="C:receptor complex"/>
    <property type="evidence" value="ECO:0007669"/>
    <property type="project" value="TreeGrafter"/>
</dbReference>
<dbReference type="Pfam" id="PF07714">
    <property type="entry name" value="PK_Tyr_Ser-Thr"/>
    <property type="match status" value="1"/>
</dbReference>
<feature type="domain" description="Protein kinase" evidence="1">
    <location>
        <begin position="1"/>
        <end position="125"/>
    </location>
</feature>
<dbReference type="PROSITE" id="PS50011">
    <property type="entry name" value="PROTEIN_KINASE_DOM"/>
    <property type="match status" value="1"/>
</dbReference>
<dbReference type="InterPro" id="IPR011009">
    <property type="entry name" value="Kinase-like_dom_sf"/>
</dbReference>
<proteinExistence type="predicted"/>
<dbReference type="InterPro" id="IPR050122">
    <property type="entry name" value="RTK"/>
</dbReference>
<dbReference type="SMART" id="SM00219">
    <property type="entry name" value="TyrKc"/>
    <property type="match status" value="1"/>
</dbReference>
<dbReference type="GO" id="GO:0007169">
    <property type="term" value="P:cell surface receptor protein tyrosine kinase signaling pathway"/>
    <property type="evidence" value="ECO:0007669"/>
    <property type="project" value="TreeGrafter"/>
</dbReference>
<dbReference type="InterPro" id="IPR020635">
    <property type="entry name" value="Tyr_kinase_cat_dom"/>
</dbReference>
<dbReference type="EMBL" id="BTRK01000003">
    <property type="protein sequence ID" value="GMR41543.1"/>
    <property type="molecule type" value="Genomic_DNA"/>
</dbReference>
<evidence type="ECO:0000313" key="3">
    <source>
        <dbReference type="Proteomes" id="UP001328107"/>
    </source>
</evidence>
<dbReference type="Gene3D" id="1.10.510.10">
    <property type="entry name" value="Transferase(Phosphotransferase) domain 1"/>
    <property type="match status" value="1"/>
</dbReference>
<dbReference type="PANTHER" id="PTHR24416">
    <property type="entry name" value="TYROSINE-PROTEIN KINASE RECEPTOR"/>
    <property type="match status" value="1"/>
</dbReference>
<dbReference type="PANTHER" id="PTHR24416:SF623">
    <property type="entry name" value="PROTEIN KINASE DOMAIN-CONTAINING PROTEIN"/>
    <property type="match status" value="1"/>
</dbReference>
<dbReference type="GO" id="GO:0005524">
    <property type="term" value="F:ATP binding"/>
    <property type="evidence" value="ECO:0007669"/>
    <property type="project" value="InterPro"/>
</dbReference>
<organism evidence="2 3">
    <name type="scientific">Pristionchus mayeri</name>
    <dbReference type="NCBI Taxonomy" id="1317129"/>
    <lineage>
        <taxon>Eukaryota</taxon>
        <taxon>Metazoa</taxon>
        <taxon>Ecdysozoa</taxon>
        <taxon>Nematoda</taxon>
        <taxon>Chromadorea</taxon>
        <taxon>Rhabditida</taxon>
        <taxon>Rhabditina</taxon>
        <taxon>Diplogasteromorpha</taxon>
        <taxon>Diplogasteroidea</taxon>
        <taxon>Neodiplogasteridae</taxon>
        <taxon>Pristionchus</taxon>
    </lineage>
</organism>
<dbReference type="SUPFAM" id="SSF56112">
    <property type="entry name" value="Protein kinase-like (PK-like)"/>
    <property type="match status" value="1"/>
</dbReference>
<dbReference type="GO" id="GO:0004714">
    <property type="term" value="F:transmembrane receptor protein tyrosine kinase activity"/>
    <property type="evidence" value="ECO:0007669"/>
    <property type="project" value="TreeGrafter"/>
</dbReference>